<dbReference type="GO" id="GO:0009341">
    <property type="term" value="C:beta-galactosidase complex"/>
    <property type="evidence" value="ECO:0007669"/>
    <property type="project" value="InterPro"/>
</dbReference>
<dbReference type="InterPro" id="IPR013738">
    <property type="entry name" value="Beta_galactosidase_Trimer"/>
</dbReference>
<dbReference type="InterPro" id="IPR003476">
    <property type="entry name" value="Glyco_hydro_42"/>
</dbReference>
<keyword evidence="7" id="KW-0326">Glycosidase</keyword>
<dbReference type="InterPro" id="IPR013529">
    <property type="entry name" value="Glyco_hydro_42_N"/>
</dbReference>
<dbReference type="Gene3D" id="3.40.50.880">
    <property type="match status" value="1"/>
</dbReference>
<dbReference type="GO" id="GO:0046872">
    <property type="term" value="F:metal ion binding"/>
    <property type="evidence" value="ECO:0007669"/>
    <property type="project" value="UniProtKB-KW"/>
</dbReference>
<proteinExistence type="inferred from homology"/>
<comment type="similarity">
    <text evidence="2">Belongs to the glycosyl hydrolase 42 family.</text>
</comment>
<dbReference type="Pfam" id="PF08532">
    <property type="entry name" value="Glyco_hydro_42M"/>
    <property type="match status" value="1"/>
</dbReference>
<dbReference type="GO" id="GO:0005975">
    <property type="term" value="P:carbohydrate metabolic process"/>
    <property type="evidence" value="ECO:0007669"/>
    <property type="project" value="InterPro"/>
</dbReference>
<dbReference type="Pfam" id="PF02449">
    <property type="entry name" value="Glyco_hydro_42"/>
    <property type="match status" value="1"/>
</dbReference>
<dbReference type="CDD" id="cd03143">
    <property type="entry name" value="A4_beta-galactosidase_middle_domain"/>
    <property type="match status" value="1"/>
</dbReference>
<accession>A0A4P6DUL7</accession>
<protein>
    <recommendedName>
        <fullName evidence="3">beta-galactosidase</fullName>
        <ecNumber evidence="3">3.2.1.23</ecNumber>
    </recommendedName>
</protein>
<dbReference type="PANTHER" id="PTHR36447:SF2">
    <property type="entry name" value="BETA-GALACTOSIDASE YESZ"/>
    <property type="match status" value="1"/>
</dbReference>
<comment type="catalytic activity">
    <reaction evidence="1">
        <text>Hydrolysis of terminal non-reducing beta-D-galactose residues in beta-D-galactosides.</text>
        <dbReference type="EC" id="3.2.1.23"/>
    </reaction>
</comment>
<keyword evidence="5" id="KW-0378">Hydrolase</keyword>
<feature type="domain" description="Beta-galactosidase trimerisation" evidence="9">
    <location>
        <begin position="490"/>
        <end position="715"/>
    </location>
</feature>
<feature type="domain" description="Glycoside hydrolase family 42 N-terminal" evidence="8">
    <location>
        <begin position="99"/>
        <end position="477"/>
    </location>
</feature>
<gene>
    <name evidence="10" type="ORF">ESN35_02140</name>
</gene>
<dbReference type="Proteomes" id="UP000293589">
    <property type="component" value="Chromosome"/>
</dbReference>
<dbReference type="KEGG" id="bgx:ESN35_02140"/>
<evidence type="ECO:0000256" key="2">
    <source>
        <dbReference type="ARBA" id="ARBA00005940"/>
    </source>
</evidence>
<dbReference type="PANTHER" id="PTHR36447">
    <property type="entry name" value="BETA-GALACTOSIDASE GANA"/>
    <property type="match status" value="1"/>
</dbReference>
<keyword evidence="6" id="KW-0862">Zinc</keyword>
<dbReference type="SUPFAM" id="SSF51445">
    <property type="entry name" value="(Trans)glycosidases"/>
    <property type="match status" value="1"/>
</dbReference>
<evidence type="ECO:0000259" key="8">
    <source>
        <dbReference type="Pfam" id="PF02449"/>
    </source>
</evidence>
<dbReference type="InterPro" id="IPR029062">
    <property type="entry name" value="Class_I_gatase-like"/>
</dbReference>
<dbReference type="AlphaFoldDB" id="A0A4P6DUL7"/>
<dbReference type="InterPro" id="IPR017853">
    <property type="entry name" value="GH"/>
</dbReference>
<evidence type="ECO:0000256" key="5">
    <source>
        <dbReference type="ARBA" id="ARBA00022801"/>
    </source>
</evidence>
<evidence type="ECO:0000313" key="11">
    <source>
        <dbReference type="Proteomes" id="UP000293589"/>
    </source>
</evidence>
<evidence type="ECO:0000256" key="7">
    <source>
        <dbReference type="ARBA" id="ARBA00023295"/>
    </source>
</evidence>
<sequence length="789" mass="89785">MMIYEKHSFRNMTPPPSYKATTAQQQNQHVRTRSIVRDTSINMRPRMIGQTAHARPHEYDTLSRMRYTGNTKNYNVVSNQGGLMFPRQHSSHIMFGTAYYLEYGQPSQLDEDMQLMKDAHINVIRVGESVWSRWEPREGLFNLDWLAPILNAAYIHGIDVIIGLPTYAIPMWMARQYPDIALQSSRGARRGFGAREEHNYSHPTFRFFAERICRKIMERYRDHPAVIGWQLHNEPGIYNNTSPSAFEGFKDWLRTRYSTVDDLNREWGLVYWSHELSTWDDLWEPESNAQPQYDIEWRRYQAELTEILLTWQRDLVAELRRDEQFITLNHAMGRYATNESSASRLLDVAGSDPYYQMQDGLASPQATTCGTSWAPAGAFVPALLGDRSFSLKQAPYFVLETNGGPIDGSNVNLPGYDGQWRQVGWQFVSRGAELIEYWQWRQLRFGTELYWGGILSHDGQPGRVYREIAELGKELEQAGDAVTHLVPDHDVTMLYSVESRWALAYEPHLPSPDGAVKYDNAYDDTFNVFYQGAFLAGRQVNIVQDDQLVNPANGEHLIDAEQFAKSNPVLVAVGTYLCSDQLLDWLRQYVAAGGHLMLGPRSGYADRLTRARENIKPAMLDDLAKASYQEFSNLSTPIAVTSTIPEIDFGSDAMATSWIDCLETHGAQVLASCDHPHFRQFPLVTSTASGKGRVTIIGTLPNAPFAKALFKQLTAGTEWSEIVQNSRTISHSSAVNGSGQRIHWFFNWSWDTVSLTLPKPLRTLGNYSDPAKQITHIRLDAWDVVMLLE</sequence>
<reference evidence="10 11" key="1">
    <citation type="submission" date="2019-01" db="EMBL/GenBank/DDBJ databases">
        <title>Complete genome sequence of Bifidobacterium gallinarum CACC 514.</title>
        <authorList>
            <person name="Jung M."/>
        </authorList>
    </citation>
    <scope>NUCLEOTIDE SEQUENCE [LARGE SCALE GENOMIC DNA]</scope>
    <source>
        <strain evidence="10 11">CACC 514</strain>
    </source>
</reference>
<name>A0A4P6DUL7_9BIFI</name>
<evidence type="ECO:0000256" key="1">
    <source>
        <dbReference type="ARBA" id="ARBA00001412"/>
    </source>
</evidence>
<keyword evidence="4" id="KW-0479">Metal-binding</keyword>
<evidence type="ECO:0000256" key="3">
    <source>
        <dbReference type="ARBA" id="ARBA00012756"/>
    </source>
</evidence>
<dbReference type="GO" id="GO:0004565">
    <property type="term" value="F:beta-galactosidase activity"/>
    <property type="evidence" value="ECO:0007669"/>
    <property type="project" value="UniProtKB-EC"/>
</dbReference>
<dbReference type="EC" id="3.2.1.23" evidence="3"/>
<dbReference type="SUPFAM" id="SSF52317">
    <property type="entry name" value="Class I glutamine amidotransferase-like"/>
    <property type="match status" value="1"/>
</dbReference>
<dbReference type="Gene3D" id="3.20.20.80">
    <property type="entry name" value="Glycosidases"/>
    <property type="match status" value="1"/>
</dbReference>
<evidence type="ECO:0000256" key="4">
    <source>
        <dbReference type="ARBA" id="ARBA00022723"/>
    </source>
</evidence>
<evidence type="ECO:0000256" key="6">
    <source>
        <dbReference type="ARBA" id="ARBA00022833"/>
    </source>
</evidence>
<evidence type="ECO:0000259" key="9">
    <source>
        <dbReference type="Pfam" id="PF08532"/>
    </source>
</evidence>
<dbReference type="EMBL" id="CP035464">
    <property type="protein sequence ID" value="QAY32370.1"/>
    <property type="molecule type" value="Genomic_DNA"/>
</dbReference>
<organism evidence="10 11">
    <name type="scientific">Bifidobacterium pullorum subsp. gallinarum</name>
    <dbReference type="NCBI Taxonomy" id="78344"/>
    <lineage>
        <taxon>Bacteria</taxon>
        <taxon>Bacillati</taxon>
        <taxon>Actinomycetota</taxon>
        <taxon>Actinomycetes</taxon>
        <taxon>Bifidobacteriales</taxon>
        <taxon>Bifidobacteriaceae</taxon>
        <taxon>Bifidobacterium</taxon>
    </lineage>
</organism>
<evidence type="ECO:0000313" key="10">
    <source>
        <dbReference type="EMBL" id="QAY32370.1"/>
    </source>
</evidence>